<gene>
    <name evidence="2" type="ORF">GMB86_11610</name>
</gene>
<dbReference type="EMBL" id="WNHB01000019">
    <property type="protein sequence ID" value="MTT32652.1"/>
    <property type="molecule type" value="Genomic_DNA"/>
</dbReference>
<sequence>MSFYFYIVFAVSLLFIVFLRNQKTLVKFLYYSFLIVIFLVAFLFWQVKYESFKIDDPQLEKNYVIENLTTIYFRPGDLHIRVYKEVFPFVYKIKEKDINTKGETSIYNSVLNKDYDIKNNHIYIDQAEIPVK</sequence>
<reference evidence="2 3" key="1">
    <citation type="submission" date="2019-11" db="EMBL/GenBank/DDBJ databases">
        <title>Terrilactibacillus tamarindus sp. nov. BCM23-1 isolated from bark of Tamarindus indica.</title>
        <authorList>
            <person name="Kingkaew E."/>
            <person name="Tanasupawat S."/>
        </authorList>
    </citation>
    <scope>NUCLEOTIDE SEQUENCE [LARGE SCALE GENOMIC DNA]</scope>
    <source>
        <strain evidence="2 3">BCM23-1</strain>
    </source>
</reference>
<comment type="caution">
    <text evidence="2">The sequence shown here is derived from an EMBL/GenBank/DDBJ whole genome shotgun (WGS) entry which is preliminary data.</text>
</comment>
<evidence type="ECO:0000256" key="1">
    <source>
        <dbReference type="SAM" id="Phobius"/>
    </source>
</evidence>
<name>A0A6N8CR51_9BACI</name>
<dbReference type="AlphaFoldDB" id="A0A6N8CR51"/>
<keyword evidence="1" id="KW-0472">Membrane</keyword>
<organism evidence="2 3">
    <name type="scientific">Terrilactibacillus tamarindi</name>
    <dbReference type="NCBI Taxonomy" id="2599694"/>
    <lineage>
        <taxon>Bacteria</taxon>
        <taxon>Bacillati</taxon>
        <taxon>Bacillota</taxon>
        <taxon>Bacilli</taxon>
        <taxon>Bacillales</taxon>
        <taxon>Bacillaceae</taxon>
        <taxon>Terrilactibacillus</taxon>
    </lineage>
</organism>
<keyword evidence="1" id="KW-0812">Transmembrane</keyword>
<feature type="transmembrane region" description="Helical" evidence="1">
    <location>
        <begin position="6"/>
        <end position="21"/>
    </location>
</feature>
<evidence type="ECO:0000313" key="2">
    <source>
        <dbReference type="EMBL" id="MTT32652.1"/>
    </source>
</evidence>
<proteinExistence type="predicted"/>
<keyword evidence="1" id="KW-1133">Transmembrane helix</keyword>
<evidence type="ECO:0000313" key="3">
    <source>
        <dbReference type="Proteomes" id="UP000440978"/>
    </source>
</evidence>
<dbReference type="Proteomes" id="UP000440978">
    <property type="component" value="Unassembled WGS sequence"/>
</dbReference>
<protein>
    <submittedName>
        <fullName evidence="2">Uncharacterized protein</fullName>
    </submittedName>
</protein>
<feature type="transmembrane region" description="Helical" evidence="1">
    <location>
        <begin position="28"/>
        <end position="47"/>
    </location>
</feature>
<keyword evidence="3" id="KW-1185">Reference proteome</keyword>
<accession>A0A6N8CR51</accession>